<keyword evidence="6" id="KW-0239">DNA-directed DNA polymerase</keyword>
<feature type="compositionally biased region" description="Acidic residues" evidence="9">
    <location>
        <begin position="35"/>
        <end position="44"/>
    </location>
</feature>
<reference evidence="12 13" key="1">
    <citation type="submission" date="2025-05" db="UniProtKB">
        <authorList>
            <consortium name="RefSeq"/>
        </authorList>
    </citation>
    <scope>IDENTIFICATION</scope>
    <source>
        <tissue evidence="12 13">Thorax and Abdomen</tissue>
    </source>
</reference>
<evidence type="ECO:0000256" key="8">
    <source>
        <dbReference type="ARBA" id="ARBA00049244"/>
    </source>
</evidence>
<evidence type="ECO:0000256" key="9">
    <source>
        <dbReference type="SAM" id="MobiDB-lite"/>
    </source>
</evidence>
<evidence type="ECO:0000256" key="4">
    <source>
        <dbReference type="ARBA" id="ARBA00022695"/>
    </source>
</evidence>
<dbReference type="GeneID" id="124295733"/>
<keyword evidence="5" id="KW-0235">DNA replication</keyword>
<comment type="similarity">
    <text evidence="1">Belongs to the DNA polymerase type-B family.</text>
</comment>
<sequence>MQTVGPFRVNEGASTSGIQIGGGRARRAPNYDSDVTLESDDDETQTASDVAIEFDDDADDDETEGAYSGNMGRESGLESEAASEKESSQAPDDGADSLGNRFTVIGESTKFIRKFAVTGRELRMKIAAPESGVNLVEWLEDAFRDLHAYAVATCRSSDYIGFTFSAESFNHGPAWLSFRPVRDSRYSDLWKLVFSVAQSASEFGVDSVFTVTVHSVGVPEGRGKPKPITHAGVLKKSVVQIVNSDGLCLPRALVVAKAHAERGPNRSGALHEHYEMVRFARSSFQRAEARNLVANAGVEIPPTGCTVHEIAQFQNYLAREGFLITVYELGRLGTGEAAFYDGTAVVRANGTGDVRHRLNLLYYPEEQHYCPIVNLTAAAAGAFFCQPCNRKFNNGYEHRCSVKCPQCLASPPCNSQSREIECPDCRRVFRGNGCLEYHRRIGSFSPRRSVCATLRICRNCERFVNLSRRAHICETRFCVTCRCNRPYNHYCFMTPLKDATRPKRYIFIFYDFETQQCETVDGDATTNIHVPNLCVAQQVCTQCIHDPDISNGCSACGLVREFVFRREPVKELVDFATRPVQDFARIVCIAHNAKGFDAQFILRHMVERDGNPPQVILSGSKIIMLETGHTRFLDSLAYMPMALSALPKAFGLPTTSVKGVFPHLFNTPENVGYVGPLPAAKFYSPDTMSSDARAEFYSWYNEAVANDHLFDFDAELLSYCRSDVDILRRACVAFRDIFLECGRVCPFTESTTIASACSVLFRKNFLQPERIGILPPGGYRLADAQSHKALEWLVVKERELGIDIRHAGNGREFRIPETGRKVDGYHVAGDGTRHVYEFHGCFWHGCRKCLRINRDRRSVNGETLDRRYEETRAKINRMRELGYRVTEQWECEFDRSLRENEEMREYVATHPLIAGTATSEALNPRDAFYGGRTGNASRYYEVKTDATGNAYEEIRYVDVCSLYPFICKNGRFPVGHPTVYVGEECKLLTGSSGCDITRVEGLIKCRVLPPRNLYHPVLPVRMHDKLMFALCRSCCQSLNQDECRHDDEAAREFEGTWVSIELKKAVEMGYKIRSISEIWSYTVTSFDPTTRQGGHFAGYIDTFLKIKQEASGWPAECEDESARMRYLDEYERVEGIRLDRDRIAKNPGMRSVSKLCLNSFWGKFGQRENLVKTEVIKTRQQLLELLTNPEVEVSGLLPVNDEVLYVRWSHAQHSVEPSALANVVIASYTTAQARLKLFSFLEKLDRRVLYYDTDSVIYTRNLRRPNEYEPPTGNFLGDLTDELVSYGRGSFIRAFVSGGPKFYAFIIKRPNGEEVEICKVKGISLNHATSSKINFEAIKRMVVEAAAPIPLEYRAIRRTELHAVVTRSEHKTCKPVYVKRRCCITSFDTLPYGYRTG</sequence>
<dbReference type="EC" id="2.7.7.7" evidence="2"/>
<evidence type="ECO:0000256" key="5">
    <source>
        <dbReference type="ARBA" id="ARBA00022705"/>
    </source>
</evidence>
<accession>A0ABM3GPN5</accession>
<dbReference type="SUPFAM" id="SSF56672">
    <property type="entry name" value="DNA/RNA polymerases"/>
    <property type="match status" value="1"/>
</dbReference>
<feature type="compositionally biased region" description="Acidic residues" evidence="9">
    <location>
        <begin position="52"/>
        <end position="64"/>
    </location>
</feature>
<dbReference type="SUPFAM" id="SSF53098">
    <property type="entry name" value="Ribonuclease H-like"/>
    <property type="match status" value="1"/>
</dbReference>
<evidence type="ECO:0000256" key="2">
    <source>
        <dbReference type="ARBA" id="ARBA00012417"/>
    </source>
</evidence>
<protein>
    <recommendedName>
        <fullName evidence="2">DNA-directed DNA polymerase</fullName>
        <ecNumber evidence="2">2.7.7.7</ecNumber>
    </recommendedName>
</protein>
<feature type="domain" description="DNA-directed DNA polymerase family B mitochondria/virus" evidence="10">
    <location>
        <begin position="924"/>
        <end position="1112"/>
    </location>
</feature>
<dbReference type="Gene3D" id="3.90.1600.10">
    <property type="entry name" value="Palm domain of DNA polymerase"/>
    <property type="match status" value="1"/>
</dbReference>
<dbReference type="Gene3D" id="3.40.960.10">
    <property type="entry name" value="VSR Endonuclease"/>
    <property type="match status" value="1"/>
</dbReference>
<dbReference type="Gene3D" id="3.30.420.10">
    <property type="entry name" value="Ribonuclease H-like superfamily/Ribonuclease H"/>
    <property type="match status" value="1"/>
</dbReference>
<dbReference type="InterPro" id="IPR004868">
    <property type="entry name" value="DNA-dir_DNA_pol_B_mt/vir"/>
</dbReference>
<dbReference type="RefSeq" id="XP_046590219.1">
    <property type="nucleotide sequence ID" value="XM_046734263.1"/>
</dbReference>
<keyword evidence="3" id="KW-0808">Transferase</keyword>
<keyword evidence="4" id="KW-0548">Nucleotidyltransferase</keyword>
<gene>
    <name evidence="13" type="primary">LOC124295733</name>
    <name evidence="12" type="synonym">LOC124293414</name>
</gene>
<evidence type="ECO:0000256" key="7">
    <source>
        <dbReference type="ARBA" id="ARBA00023125"/>
    </source>
</evidence>
<evidence type="ECO:0000313" key="13">
    <source>
        <dbReference type="RefSeq" id="XP_046602225.1"/>
    </source>
</evidence>
<evidence type="ECO:0000259" key="10">
    <source>
        <dbReference type="Pfam" id="PF03175"/>
    </source>
</evidence>
<dbReference type="InterPro" id="IPR036397">
    <property type="entry name" value="RNaseH_sf"/>
</dbReference>
<dbReference type="InterPro" id="IPR043502">
    <property type="entry name" value="DNA/RNA_pol_sf"/>
</dbReference>
<dbReference type="Gene3D" id="1.10.287.690">
    <property type="entry name" value="Helix hairpin bin"/>
    <property type="match status" value="1"/>
</dbReference>
<keyword evidence="7" id="KW-0238">DNA-binding</keyword>
<dbReference type="InterPro" id="IPR012337">
    <property type="entry name" value="RNaseH-like_sf"/>
</dbReference>
<dbReference type="Proteomes" id="UP000829291">
    <property type="component" value="Chromosome 3"/>
</dbReference>
<evidence type="ECO:0000313" key="12">
    <source>
        <dbReference type="RefSeq" id="XP_046590219.1"/>
    </source>
</evidence>
<evidence type="ECO:0000313" key="11">
    <source>
        <dbReference type="Proteomes" id="UP000829291"/>
    </source>
</evidence>
<proteinExistence type="inferred from homology"/>
<name>A0ABM3GPN5_NEOLC</name>
<organism evidence="11 13">
    <name type="scientific">Neodiprion lecontei</name>
    <name type="common">Redheaded pine sawfly</name>
    <dbReference type="NCBI Taxonomy" id="441921"/>
    <lineage>
        <taxon>Eukaryota</taxon>
        <taxon>Metazoa</taxon>
        <taxon>Ecdysozoa</taxon>
        <taxon>Arthropoda</taxon>
        <taxon>Hexapoda</taxon>
        <taxon>Insecta</taxon>
        <taxon>Pterygota</taxon>
        <taxon>Neoptera</taxon>
        <taxon>Endopterygota</taxon>
        <taxon>Hymenoptera</taxon>
        <taxon>Tenthredinoidea</taxon>
        <taxon>Diprionidae</taxon>
        <taxon>Diprioninae</taxon>
        <taxon>Neodiprion</taxon>
    </lineage>
</organism>
<dbReference type="PANTHER" id="PTHR33568">
    <property type="entry name" value="DNA POLYMERASE"/>
    <property type="match status" value="1"/>
</dbReference>
<feature type="domain" description="DNA-directed DNA polymerase family B mitochondria/virus" evidence="10">
    <location>
        <begin position="589"/>
        <end position="770"/>
    </location>
</feature>
<evidence type="ECO:0000256" key="6">
    <source>
        <dbReference type="ARBA" id="ARBA00022932"/>
    </source>
</evidence>
<dbReference type="RefSeq" id="XP_046602225.1">
    <property type="nucleotide sequence ID" value="XM_046746269.1"/>
</dbReference>
<dbReference type="Pfam" id="PF03175">
    <property type="entry name" value="DNA_pol_B_2"/>
    <property type="match status" value="2"/>
</dbReference>
<dbReference type="InterPro" id="IPR023211">
    <property type="entry name" value="DNA_pol_palm_dom_sf"/>
</dbReference>
<feature type="region of interest" description="Disordered" evidence="9">
    <location>
        <begin position="1"/>
        <end position="99"/>
    </location>
</feature>
<comment type="catalytic activity">
    <reaction evidence="8">
        <text>DNA(n) + a 2'-deoxyribonucleoside 5'-triphosphate = DNA(n+1) + diphosphate</text>
        <dbReference type="Rhea" id="RHEA:22508"/>
        <dbReference type="Rhea" id="RHEA-COMP:17339"/>
        <dbReference type="Rhea" id="RHEA-COMP:17340"/>
        <dbReference type="ChEBI" id="CHEBI:33019"/>
        <dbReference type="ChEBI" id="CHEBI:61560"/>
        <dbReference type="ChEBI" id="CHEBI:173112"/>
        <dbReference type="EC" id="2.7.7.7"/>
    </reaction>
</comment>
<dbReference type="PANTHER" id="PTHR33568:SF3">
    <property type="entry name" value="DNA-DIRECTED DNA POLYMERASE"/>
    <property type="match status" value="1"/>
</dbReference>
<keyword evidence="11" id="KW-1185">Reference proteome</keyword>
<evidence type="ECO:0000256" key="3">
    <source>
        <dbReference type="ARBA" id="ARBA00022679"/>
    </source>
</evidence>
<evidence type="ECO:0000256" key="1">
    <source>
        <dbReference type="ARBA" id="ARBA00005755"/>
    </source>
</evidence>